<evidence type="ECO:0000313" key="3">
    <source>
        <dbReference type="EMBL" id="GLB68801.1"/>
    </source>
</evidence>
<feature type="domain" description="FAD-dependent urate hydroxylase HpyO/Asp monooxygenase CreE-like FAD/NAD(P)-binding" evidence="2">
    <location>
        <begin position="36"/>
        <end position="214"/>
    </location>
</feature>
<protein>
    <recommendedName>
        <fullName evidence="2">FAD-dependent urate hydroxylase HpyO/Asp monooxygenase CreE-like FAD/NAD(P)-binding domain-containing protein</fullName>
    </recommendedName>
</protein>
<organism evidence="3 4">
    <name type="scientific">Arthrobacter mangrovi</name>
    <dbReference type="NCBI Taxonomy" id="2966350"/>
    <lineage>
        <taxon>Bacteria</taxon>
        <taxon>Bacillati</taxon>
        <taxon>Actinomycetota</taxon>
        <taxon>Actinomycetes</taxon>
        <taxon>Micrococcales</taxon>
        <taxon>Micrococcaceae</taxon>
        <taxon>Arthrobacter</taxon>
    </lineage>
</organism>
<evidence type="ECO:0000259" key="2">
    <source>
        <dbReference type="Pfam" id="PF13454"/>
    </source>
</evidence>
<gene>
    <name evidence="3" type="ORF">AHIS1636_32440</name>
</gene>
<comment type="caution">
    <text evidence="3">The sequence shown here is derived from an EMBL/GenBank/DDBJ whole genome shotgun (WGS) entry which is preliminary data.</text>
</comment>
<dbReference type="Gene3D" id="3.50.50.60">
    <property type="entry name" value="FAD/NAD(P)-binding domain"/>
    <property type="match status" value="1"/>
</dbReference>
<evidence type="ECO:0000313" key="4">
    <source>
        <dbReference type="Proteomes" id="UP001209654"/>
    </source>
</evidence>
<dbReference type="PANTHER" id="PTHR40254">
    <property type="entry name" value="BLR0577 PROTEIN"/>
    <property type="match status" value="1"/>
</dbReference>
<feature type="region of interest" description="Disordered" evidence="1">
    <location>
        <begin position="1"/>
        <end position="22"/>
    </location>
</feature>
<dbReference type="EMBL" id="BRVS01000023">
    <property type="protein sequence ID" value="GLB68801.1"/>
    <property type="molecule type" value="Genomic_DNA"/>
</dbReference>
<dbReference type="SUPFAM" id="SSF51905">
    <property type="entry name" value="FAD/NAD(P)-binding domain"/>
    <property type="match status" value="1"/>
</dbReference>
<dbReference type="InterPro" id="IPR036188">
    <property type="entry name" value="FAD/NAD-bd_sf"/>
</dbReference>
<dbReference type="InterPro" id="IPR038732">
    <property type="entry name" value="HpyO/CreE_NAD-binding"/>
</dbReference>
<dbReference type="PANTHER" id="PTHR40254:SF1">
    <property type="entry name" value="BLR0577 PROTEIN"/>
    <property type="match status" value="1"/>
</dbReference>
<feature type="compositionally biased region" description="Basic and acidic residues" evidence="1">
    <location>
        <begin position="1"/>
        <end position="12"/>
    </location>
</feature>
<evidence type="ECO:0000256" key="1">
    <source>
        <dbReference type="SAM" id="MobiDB-lite"/>
    </source>
</evidence>
<dbReference type="Proteomes" id="UP001209654">
    <property type="component" value="Unassembled WGS sequence"/>
</dbReference>
<sequence length="694" mass="74640">MAFPLRLERELGTEPEATPPADKLRAMDSQHGHRVAIVGAGPRGLSVLERLLARLRQRPQDRKLQIHLIDPFPPGPGHVWRHGQSRLFLMNTPSLFPTVVPGDGFDAGAVPSVAGLTFDAWREGVAAGSIGGVPADDRDEAAALAPSDFPSRLLYGRYLAWIFSRLAEEAGTHAALSVHTTEAVRLHRHDGGYRLDLADGGEVEADSVVLALGHLPTALNPEQQRLQDDAARFGLHYLPPNVPPDLDFGRIPAGRTVLVRGMGLNFFDVMIQLTEGRGGKYLPASDSGPMRYLPSGKEPRFVAASRRGTPYRAKAKLESYLPSSLDMRWFTPAAARLFAETGVQPGFDHDLWPLLQRDVLWAYYSTLVRVEPLAVAVPARDFLDGLQELFARKSAPGSRVLLNAVHAYLAERVLPDRLLDVEALAKPFAGRKFASAEEYQAAMLGYLDADAAGSADGEDDPLKMAIGALNAGRSLLKEVVADGGLTEESWLAELRGWFEPLVEGLASGPPAQRIEQLAALARAGLVDFVGPDPHFEVEPETGRFRATSPWVDGASYSAAHLVEAMMPANRVAHNVSPLLRHLLEDGLVRTKLMLGPDRLPVPTSGLDVTLPPYRAVGASGQATRGLYVLGLQLSSAQWGTAIAAEAGAPPEQGSRTLKDADDIASHILAAAEGPLPVAGGFIPPRLDEGIDDVP</sequence>
<reference evidence="3 4" key="1">
    <citation type="journal article" date="2023" name="Int. J. Syst. Evol. Microbiol.">
        <title>Arthrobacter mangrovi sp. nov., an actinobacterium isolated from the rhizosphere of a mangrove.</title>
        <authorList>
            <person name="Hamada M."/>
            <person name="Saitou S."/>
            <person name="Enomoto N."/>
            <person name="Nanri K."/>
            <person name="Hidaka K."/>
            <person name="Miura T."/>
            <person name="Tamura T."/>
        </authorList>
    </citation>
    <scope>NUCLEOTIDE SEQUENCE [LARGE SCALE GENOMIC DNA]</scope>
    <source>
        <strain evidence="3 4">NBRC 112813</strain>
    </source>
</reference>
<dbReference type="InterPro" id="IPR052189">
    <property type="entry name" value="L-asp_N-monooxygenase_NS-form"/>
</dbReference>
<keyword evidence="4" id="KW-1185">Reference proteome</keyword>
<name>A0ABQ5MXV6_9MICC</name>
<proteinExistence type="predicted"/>
<accession>A0ABQ5MXV6</accession>
<dbReference type="Pfam" id="PF13454">
    <property type="entry name" value="NAD_binding_9"/>
    <property type="match status" value="1"/>
</dbReference>